<evidence type="ECO:0000313" key="1">
    <source>
        <dbReference type="EMBL" id="NYT49624.1"/>
    </source>
</evidence>
<protein>
    <recommendedName>
        <fullName evidence="3">ParD-like antitoxin of type II toxin-antitoxin system</fullName>
    </recommendedName>
</protein>
<name>A0A853FUJ2_9BURK</name>
<dbReference type="RefSeq" id="WP_180154941.1">
    <property type="nucleotide sequence ID" value="NZ_JACCEM010000005.1"/>
</dbReference>
<dbReference type="EMBL" id="JACCEM010000005">
    <property type="protein sequence ID" value="NYT49624.1"/>
    <property type="molecule type" value="Genomic_DNA"/>
</dbReference>
<dbReference type="InterPro" id="IPR021831">
    <property type="entry name" value="ParD-like"/>
</dbReference>
<evidence type="ECO:0000313" key="2">
    <source>
        <dbReference type="Proteomes" id="UP000559809"/>
    </source>
</evidence>
<dbReference type="Proteomes" id="UP000559809">
    <property type="component" value="Unassembled WGS sequence"/>
</dbReference>
<accession>A0A853FUJ2</accession>
<dbReference type="AlphaFoldDB" id="A0A853FUJ2"/>
<gene>
    <name evidence="1" type="ORF">H0A72_09940</name>
</gene>
<keyword evidence="2" id="KW-1185">Reference proteome</keyword>
<dbReference type="Pfam" id="PF11903">
    <property type="entry name" value="ParD_like"/>
    <property type="match status" value="1"/>
</dbReference>
<proteinExistence type="predicted"/>
<comment type="caution">
    <text evidence="1">The sequence shown here is derived from an EMBL/GenBank/DDBJ whole genome shotgun (WGS) entry which is preliminary data.</text>
</comment>
<sequence>MSTVSVRIDESLVSAARAAAKAEFRTVQGQVEFWAKVGRAALDNPDLPASFIAESLMSMAEPREDSTVFVPRSASKA</sequence>
<evidence type="ECO:0008006" key="3">
    <source>
        <dbReference type="Google" id="ProtNLM"/>
    </source>
</evidence>
<reference evidence="1 2" key="1">
    <citation type="submission" date="2020-07" db="EMBL/GenBank/DDBJ databases">
        <title>Taxonomic revisions and descriptions of new bacterial species based on genomic comparisons in the high-G+C-content subgroup of the family Alcaligenaceae.</title>
        <authorList>
            <person name="Szabo A."/>
            <person name="Felfoldi T."/>
        </authorList>
    </citation>
    <scope>NUCLEOTIDE SEQUENCE [LARGE SCALE GENOMIC DNA]</scope>
    <source>
        <strain evidence="1 2">LMG 24012</strain>
    </source>
</reference>
<organism evidence="1 2">
    <name type="scientific">Parapusillimonas granuli</name>
    <dbReference type="NCBI Taxonomy" id="380911"/>
    <lineage>
        <taxon>Bacteria</taxon>
        <taxon>Pseudomonadati</taxon>
        <taxon>Pseudomonadota</taxon>
        <taxon>Betaproteobacteria</taxon>
        <taxon>Burkholderiales</taxon>
        <taxon>Alcaligenaceae</taxon>
        <taxon>Parapusillimonas</taxon>
    </lineage>
</organism>